<dbReference type="Gene3D" id="3.20.20.80">
    <property type="entry name" value="Glycosidases"/>
    <property type="match status" value="1"/>
</dbReference>
<dbReference type="GO" id="GO:0016798">
    <property type="term" value="F:hydrolase activity, acting on glycosyl bonds"/>
    <property type="evidence" value="ECO:0007669"/>
    <property type="project" value="UniProtKB-KW"/>
</dbReference>
<keyword evidence="6" id="KW-1185">Reference proteome</keyword>
<evidence type="ECO:0000259" key="4">
    <source>
        <dbReference type="Pfam" id="PF00150"/>
    </source>
</evidence>
<evidence type="ECO:0000256" key="3">
    <source>
        <dbReference type="RuleBase" id="RU361153"/>
    </source>
</evidence>
<gene>
    <name evidence="5" type="ORF">ACFQ4P_10320</name>
</gene>
<dbReference type="PANTHER" id="PTHR31297">
    <property type="entry name" value="GLUCAN ENDO-1,6-BETA-GLUCOSIDASE B"/>
    <property type="match status" value="1"/>
</dbReference>
<evidence type="ECO:0000313" key="6">
    <source>
        <dbReference type="Proteomes" id="UP001597196"/>
    </source>
</evidence>
<organism evidence="5 6">
    <name type="scientific">Lacticaseibacillus mingshuiensis</name>
    <dbReference type="NCBI Taxonomy" id="2799574"/>
    <lineage>
        <taxon>Bacteria</taxon>
        <taxon>Bacillati</taxon>
        <taxon>Bacillota</taxon>
        <taxon>Bacilli</taxon>
        <taxon>Lactobacillales</taxon>
        <taxon>Lactobacillaceae</taxon>
        <taxon>Lacticaseibacillus</taxon>
    </lineage>
</organism>
<dbReference type="RefSeq" id="WP_203627938.1">
    <property type="nucleotide sequence ID" value="NZ_BOLQ01000016.1"/>
</dbReference>
<reference evidence="6" key="1">
    <citation type="journal article" date="2019" name="Int. J. Syst. Evol. Microbiol.">
        <title>The Global Catalogue of Microorganisms (GCM) 10K type strain sequencing project: providing services to taxonomists for standard genome sequencing and annotation.</title>
        <authorList>
            <consortium name="The Broad Institute Genomics Platform"/>
            <consortium name="The Broad Institute Genome Sequencing Center for Infectious Disease"/>
            <person name="Wu L."/>
            <person name="Ma J."/>
        </authorList>
    </citation>
    <scope>NUCLEOTIDE SEQUENCE [LARGE SCALE GENOMIC DNA]</scope>
    <source>
        <strain evidence="6">CCM 8980</strain>
    </source>
</reference>
<dbReference type="EMBL" id="JBHTOC010000015">
    <property type="protein sequence ID" value="MFD1430634.1"/>
    <property type="molecule type" value="Genomic_DNA"/>
</dbReference>
<keyword evidence="1 3" id="KW-0378">Hydrolase</keyword>
<feature type="domain" description="Glycoside hydrolase family 5" evidence="4">
    <location>
        <begin position="81"/>
        <end position="321"/>
    </location>
</feature>
<dbReference type="InterPro" id="IPR017853">
    <property type="entry name" value="GH"/>
</dbReference>
<dbReference type="Proteomes" id="UP001597196">
    <property type="component" value="Unassembled WGS sequence"/>
</dbReference>
<dbReference type="Pfam" id="PF00150">
    <property type="entry name" value="Cellulase"/>
    <property type="match status" value="1"/>
</dbReference>
<comment type="caution">
    <text evidence="5">The sequence shown here is derived from an EMBL/GenBank/DDBJ whole genome shotgun (WGS) entry which is preliminary data.</text>
</comment>
<name>A0ABW4CII2_9LACO</name>
<accession>A0ABW4CII2</accession>
<dbReference type="SUPFAM" id="SSF51445">
    <property type="entry name" value="(Trans)glycosidases"/>
    <property type="match status" value="1"/>
</dbReference>
<evidence type="ECO:0000313" key="5">
    <source>
        <dbReference type="EMBL" id="MFD1430634.1"/>
    </source>
</evidence>
<comment type="similarity">
    <text evidence="3">Belongs to the glycosyl hydrolase 5 (cellulase A) family.</text>
</comment>
<evidence type="ECO:0000256" key="1">
    <source>
        <dbReference type="ARBA" id="ARBA00022801"/>
    </source>
</evidence>
<evidence type="ECO:0000256" key="2">
    <source>
        <dbReference type="ARBA" id="ARBA00023295"/>
    </source>
</evidence>
<protein>
    <submittedName>
        <fullName evidence="5">Glycoside hydrolase family 5 protein</fullName>
        <ecNumber evidence="5">3.2.1.-</ecNumber>
    </submittedName>
</protein>
<dbReference type="InterPro" id="IPR050386">
    <property type="entry name" value="Glycosyl_hydrolase_5"/>
</dbReference>
<keyword evidence="2 3" id="KW-0326">Glycosidase</keyword>
<dbReference type="EC" id="3.2.1.-" evidence="5"/>
<dbReference type="InterPro" id="IPR001547">
    <property type="entry name" value="Glyco_hydro_5"/>
</dbReference>
<proteinExistence type="inferred from homology"/>
<sequence length="522" mass="58050">MGNTVQGFLRRQGQDVVNDAGPVILQGWGIGNWLLPEGYMWESQGAHNFDRPRRIEARVAELLGPEKAAAFWPRFRQVFFTQADVQYIKDQGYNSIRLPFDAALFLEEGPGCHFKEAGFQYLEDVVRWCRAADLYVIFDMHAAPGGQTGANIDNAVAEIPRLFVDQDQFDKGVALWAEIARRFKDDPVVGGYDLLNEPIRPATGTLVDYDRLLPRLAAFYETTITAVRQVDQAHLFSLEGHHWASDPRVFTHVFDENMVIHFHRYGGYPEKAQFTPWLELRDRLNVPLWLGETGENKPQWYSALTQFCTDANIGYCFWPYKKMGKRNGSVTVKTPAGWDAIIAYVKGGVHPGYAEAAATFEQLLLNMALVNCERNPDVDAAVLRTAGMTLRATDFRDADCQGANAPKNFDGYRTTTPMTVAAIAEPQPSNFGFDSHWDRFVLTLTPGESVTYLTPAHKAPWQLTIALHEAKDAVLTAQLNGETVTFAVSGTTATATMPANSADEVLTIAVNAGEASLLTVTF</sequence>
<dbReference type="PANTHER" id="PTHR31297:SF13">
    <property type="entry name" value="PUTATIVE-RELATED"/>
    <property type="match status" value="1"/>
</dbReference>